<feature type="region of interest" description="Disordered" evidence="1">
    <location>
        <begin position="42"/>
        <end position="85"/>
    </location>
</feature>
<protein>
    <submittedName>
        <fullName evidence="2">Uncharacterized protein</fullName>
    </submittedName>
</protein>
<reference evidence="2" key="1">
    <citation type="journal article" date="2014" name="Int. J. Syst. Evol. Microbiol.">
        <title>Complete genome sequence of Corynebacterium casei LMG S-19264T (=DSM 44701T), isolated from a smear-ripened cheese.</title>
        <authorList>
            <consortium name="US DOE Joint Genome Institute (JGI-PGF)"/>
            <person name="Walter F."/>
            <person name="Albersmeier A."/>
            <person name="Kalinowski J."/>
            <person name="Ruckert C."/>
        </authorList>
    </citation>
    <scope>NUCLEOTIDE SEQUENCE</scope>
    <source>
        <strain evidence="2">CGMCC 4.7299</strain>
    </source>
</reference>
<proteinExistence type="predicted"/>
<accession>A0A8J3C1Y4</accession>
<sequence length="183" mass="18853">MAPRLLERGLAGIFRSRWGVALVLAILVVAVVALGRAFGDGAADQSSFDTGSSPAPVLSADPDDDDSVLSEAPPPSPSTSPGTAKPEAVAYAFASAWADHKNASAKAWHDGLVPNATQDLLDELDGTDPADVPVDRVLGRPSLVPIGAGLVDADVPVDSGKLTLRLVAPDGRWLVDGIDWGRS</sequence>
<organism evidence="2 3">
    <name type="scientific">Mangrovihabitans endophyticus</name>
    <dbReference type="NCBI Taxonomy" id="1751298"/>
    <lineage>
        <taxon>Bacteria</taxon>
        <taxon>Bacillati</taxon>
        <taxon>Actinomycetota</taxon>
        <taxon>Actinomycetes</taxon>
        <taxon>Micromonosporales</taxon>
        <taxon>Micromonosporaceae</taxon>
        <taxon>Mangrovihabitans</taxon>
    </lineage>
</organism>
<keyword evidence="3" id="KW-1185">Reference proteome</keyword>
<dbReference type="EMBL" id="BMMX01000021">
    <property type="protein sequence ID" value="GGL03324.1"/>
    <property type="molecule type" value="Genomic_DNA"/>
</dbReference>
<reference evidence="2" key="2">
    <citation type="submission" date="2020-09" db="EMBL/GenBank/DDBJ databases">
        <authorList>
            <person name="Sun Q."/>
            <person name="Zhou Y."/>
        </authorList>
    </citation>
    <scope>NUCLEOTIDE SEQUENCE</scope>
    <source>
        <strain evidence="2">CGMCC 4.7299</strain>
    </source>
</reference>
<dbReference type="AlphaFoldDB" id="A0A8J3C1Y4"/>
<gene>
    <name evidence="2" type="ORF">GCM10012284_42420</name>
</gene>
<evidence type="ECO:0000313" key="2">
    <source>
        <dbReference type="EMBL" id="GGL03324.1"/>
    </source>
</evidence>
<comment type="caution">
    <text evidence="2">The sequence shown here is derived from an EMBL/GenBank/DDBJ whole genome shotgun (WGS) entry which is preliminary data.</text>
</comment>
<name>A0A8J3C1Y4_9ACTN</name>
<evidence type="ECO:0000256" key="1">
    <source>
        <dbReference type="SAM" id="MobiDB-lite"/>
    </source>
</evidence>
<feature type="compositionally biased region" description="Polar residues" evidence="1">
    <location>
        <begin position="44"/>
        <end position="53"/>
    </location>
</feature>
<dbReference type="Proteomes" id="UP000656042">
    <property type="component" value="Unassembled WGS sequence"/>
</dbReference>
<evidence type="ECO:0000313" key="3">
    <source>
        <dbReference type="Proteomes" id="UP000656042"/>
    </source>
</evidence>